<evidence type="ECO:0000313" key="2">
    <source>
        <dbReference type="Proteomes" id="UP000603352"/>
    </source>
</evidence>
<dbReference type="Proteomes" id="UP000603352">
    <property type="component" value="Unassembled WGS sequence"/>
</dbReference>
<organism evidence="1 2">
    <name type="scientific">Tistrella bauzanensis</name>
    <dbReference type="NCBI Taxonomy" id="657419"/>
    <lineage>
        <taxon>Bacteria</taxon>
        <taxon>Pseudomonadati</taxon>
        <taxon>Pseudomonadota</taxon>
        <taxon>Alphaproteobacteria</taxon>
        <taxon>Geminicoccales</taxon>
        <taxon>Geminicoccaceae</taxon>
        <taxon>Tistrella</taxon>
    </lineage>
</organism>
<evidence type="ECO:0008006" key="3">
    <source>
        <dbReference type="Google" id="ProtNLM"/>
    </source>
</evidence>
<protein>
    <recommendedName>
        <fullName evidence="3">Thioesterase domain-containing protein</fullName>
    </recommendedName>
</protein>
<dbReference type="RefSeq" id="WP_188574005.1">
    <property type="nucleotide sequence ID" value="NZ_BMDZ01000001.1"/>
</dbReference>
<gene>
    <name evidence="1" type="ORF">GCM10011505_01130</name>
</gene>
<dbReference type="Gene3D" id="3.10.129.10">
    <property type="entry name" value="Hotdog Thioesterase"/>
    <property type="match status" value="1"/>
</dbReference>
<sequence>MTDAGMLRIREAAARLSAEPVSIHNAIRVEAAGADSARAVIDRIEPFHKGGAERGLINGGILQALLERAMRAAAAAAFEAGPTRLVSLDQRWLGPVLPRGVAALARIEGRAGDGVVMVHAEISDARGGPRVAAAGIVIHTGAATVPPTGVSPDGGARPA</sequence>
<reference evidence="2" key="1">
    <citation type="journal article" date="2019" name="Int. J. Syst. Evol. Microbiol.">
        <title>The Global Catalogue of Microorganisms (GCM) 10K type strain sequencing project: providing services to taxonomists for standard genome sequencing and annotation.</title>
        <authorList>
            <consortium name="The Broad Institute Genomics Platform"/>
            <consortium name="The Broad Institute Genome Sequencing Center for Infectious Disease"/>
            <person name="Wu L."/>
            <person name="Ma J."/>
        </authorList>
    </citation>
    <scope>NUCLEOTIDE SEQUENCE [LARGE SCALE GENOMIC DNA]</scope>
    <source>
        <strain evidence="2">CGMCC 1.10188</strain>
    </source>
</reference>
<dbReference type="SUPFAM" id="SSF54637">
    <property type="entry name" value="Thioesterase/thiol ester dehydrase-isomerase"/>
    <property type="match status" value="1"/>
</dbReference>
<accession>A0ABQ1I8D8</accession>
<keyword evidence="2" id="KW-1185">Reference proteome</keyword>
<evidence type="ECO:0000313" key="1">
    <source>
        <dbReference type="EMBL" id="GGB23685.1"/>
    </source>
</evidence>
<proteinExistence type="predicted"/>
<dbReference type="InterPro" id="IPR029069">
    <property type="entry name" value="HotDog_dom_sf"/>
</dbReference>
<name>A0ABQ1I8D8_9PROT</name>
<comment type="caution">
    <text evidence="1">The sequence shown here is derived from an EMBL/GenBank/DDBJ whole genome shotgun (WGS) entry which is preliminary data.</text>
</comment>
<dbReference type="EMBL" id="BMDZ01000001">
    <property type="protein sequence ID" value="GGB23685.1"/>
    <property type="molecule type" value="Genomic_DNA"/>
</dbReference>